<keyword evidence="2" id="KW-1185">Reference proteome</keyword>
<gene>
    <name evidence="1" type="ORF">SPACI_025300</name>
</gene>
<dbReference type="InterPro" id="IPR017695">
    <property type="entry name" value="Se-dep_Mo_hydrolase_YqeB"/>
</dbReference>
<protein>
    <recommendedName>
        <fullName evidence="3">EF2563 family selenium-dependent molybdenum hydroxylase system protein</fullName>
    </recommendedName>
</protein>
<organism evidence="1 2">
    <name type="scientific">Sporomusa acidovorans (strain ATCC 49682 / DSM 3132 / Mol)</name>
    <dbReference type="NCBI Taxonomy" id="1123286"/>
    <lineage>
        <taxon>Bacteria</taxon>
        <taxon>Bacillati</taxon>
        <taxon>Bacillota</taxon>
        <taxon>Negativicutes</taxon>
        <taxon>Selenomonadales</taxon>
        <taxon>Sporomusaceae</taxon>
        <taxon>Sporomusa</taxon>
    </lineage>
</organism>
<proteinExistence type="predicted"/>
<dbReference type="NCBIfam" id="TIGR03309">
    <property type="entry name" value="matur_yqeB"/>
    <property type="match status" value="1"/>
</dbReference>
<evidence type="ECO:0000313" key="2">
    <source>
        <dbReference type="Proteomes" id="UP000216052"/>
    </source>
</evidence>
<dbReference type="RefSeq" id="WP_093791914.1">
    <property type="nucleotide sequence ID" value="NZ_CP155571.1"/>
</dbReference>
<sequence length="263" mass="27918">MRKLVVVKGGGDIATGIVHRLFRSGFDVVITELTKPTVIRYTVAFAEAIYAGNALVEGMEAKLAKKEDIRKLLSLGKIPVLIDPQATVVRLLKPWAVVDAILAKKNTGTFLTDAGIVIGTGPGFVAGQDVHAVVETMRGHDLGRVITQGTALPNTGVPGNIGGYTQERVIKAATDGIFQAKRKIGDIVSPNDIVAYVDKIPVKAKISGILRGILHDGLTVKQGMKVGDVDPRCRLEHCFSISDKARAIGGGVLEALLWLGGKI</sequence>
<reference evidence="1" key="1">
    <citation type="submission" date="2024-05" db="EMBL/GenBank/DDBJ databases">
        <title>Isolation and characterization of Sporomusa carbonis sp. nov., a carboxydotrophic hydrogenogen in the genus of Sporomusa isolated from a charcoal burning pile.</title>
        <authorList>
            <person name="Boeer T."/>
            <person name="Rosenbaum F."/>
            <person name="Eysell L."/>
            <person name="Mueller V."/>
            <person name="Daniel R."/>
            <person name="Poehlein A."/>
        </authorList>
    </citation>
    <scope>NUCLEOTIDE SEQUENCE [LARGE SCALE GENOMIC DNA]</scope>
    <source>
        <strain evidence="1">DSM 3132</strain>
    </source>
</reference>
<name>A0ABZ3J330_SPOA4</name>
<evidence type="ECO:0008006" key="3">
    <source>
        <dbReference type="Google" id="ProtNLM"/>
    </source>
</evidence>
<dbReference type="Proteomes" id="UP000216052">
    <property type="component" value="Chromosome"/>
</dbReference>
<evidence type="ECO:0000313" key="1">
    <source>
        <dbReference type="EMBL" id="XFO72478.1"/>
    </source>
</evidence>
<dbReference type="EMBL" id="CP155571">
    <property type="protein sequence ID" value="XFO72478.1"/>
    <property type="molecule type" value="Genomic_DNA"/>
</dbReference>
<accession>A0ABZ3J330</accession>